<dbReference type="Pfam" id="PF02534">
    <property type="entry name" value="T4SS-DNA_transf"/>
    <property type="match status" value="1"/>
</dbReference>
<keyword evidence="5 7" id="KW-1133">Transmembrane helix</keyword>
<reference evidence="8" key="1">
    <citation type="submission" date="2020-01" db="EMBL/GenBank/DDBJ databases">
        <authorList>
            <person name="Meier V. D."/>
            <person name="Meier V D."/>
        </authorList>
    </citation>
    <scope>NUCLEOTIDE SEQUENCE</scope>
    <source>
        <strain evidence="8">HLG_WM_MAG_12</strain>
    </source>
</reference>
<proteinExistence type="inferred from homology"/>
<dbReference type="AlphaFoldDB" id="A0A6S6TDJ5"/>
<organism evidence="8">
    <name type="scientific">uncultured Campylobacterales bacterium</name>
    <dbReference type="NCBI Taxonomy" id="352960"/>
    <lineage>
        <taxon>Bacteria</taxon>
        <taxon>Pseudomonadati</taxon>
        <taxon>Campylobacterota</taxon>
        <taxon>Epsilonproteobacteria</taxon>
        <taxon>Campylobacterales</taxon>
        <taxon>environmental samples</taxon>
    </lineage>
</organism>
<protein>
    <submittedName>
        <fullName evidence="8">Uncharacterized protein</fullName>
    </submittedName>
</protein>
<evidence type="ECO:0000256" key="3">
    <source>
        <dbReference type="ARBA" id="ARBA00022475"/>
    </source>
</evidence>
<evidence type="ECO:0000256" key="1">
    <source>
        <dbReference type="ARBA" id="ARBA00004651"/>
    </source>
</evidence>
<evidence type="ECO:0000256" key="7">
    <source>
        <dbReference type="SAM" id="Phobius"/>
    </source>
</evidence>
<keyword evidence="4 7" id="KW-0812">Transmembrane</keyword>
<dbReference type="InterPro" id="IPR003688">
    <property type="entry name" value="TraG/VirD4"/>
</dbReference>
<keyword evidence="3" id="KW-1003">Cell membrane</keyword>
<sequence>MDAIFQLLVTIFFIYLMYQLMKYIFKLLFNVMGTASTSRSIFSHFTSMPTRGILNFFSGISSDGMMKNSEANRFLNPLNKGVVLDGKNKRLSTKDSFNHMGIIARTGGGKTTGYIIPNILKFANNNNSMIVTDLSGELYQKTSGYLKKKGFKVYVLDPEDLNVSLSYNPLYYALDSISIDEIVNVLIKSSNPGEVKQSDKIWLDGAKTFLNILIKALIGTKDHRYINLANVKYLINSFGEDGKKLDEFMYKYLDKNTFNGWKGFVSGNKNTVLSFVSTANMALNDIGINENLALLTANHTINFKKFREEKSILYIRIPAQKQEQYSFLLNLFYKQFFNSMMQSLPTKQDLPIYCLLDEFGNLMIPGFSRTITVIRKYKVSISIVIQDFSQLEEKYGKHEAHTILNGGLTGKLFFSGAGLEVTKMLKEMIGDRYVNRMDDMGKHHHVKEHILSDSDIRTMDDNEALFLYGNKLPLKIKIKPYYKDFVLNSYTKYPPAKNKLNKAIKPIEYVDIRVEI</sequence>
<dbReference type="PANTHER" id="PTHR37937">
    <property type="entry name" value="CONJUGATIVE TRANSFER: DNA TRANSPORT"/>
    <property type="match status" value="1"/>
</dbReference>
<evidence type="ECO:0000256" key="4">
    <source>
        <dbReference type="ARBA" id="ARBA00022692"/>
    </source>
</evidence>
<dbReference type="Gene3D" id="3.40.50.300">
    <property type="entry name" value="P-loop containing nucleotide triphosphate hydrolases"/>
    <property type="match status" value="2"/>
</dbReference>
<dbReference type="InterPro" id="IPR051539">
    <property type="entry name" value="T4SS-coupling_protein"/>
</dbReference>
<name>A0A6S6TDJ5_9BACT</name>
<gene>
    <name evidence="8" type="ORF">HELGO_WM55880</name>
</gene>
<evidence type="ECO:0000256" key="5">
    <source>
        <dbReference type="ARBA" id="ARBA00022989"/>
    </source>
</evidence>
<evidence type="ECO:0000256" key="2">
    <source>
        <dbReference type="ARBA" id="ARBA00008806"/>
    </source>
</evidence>
<comment type="subcellular location">
    <subcellularLocation>
        <location evidence="1">Cell membrane</location>
        <topology evidence="1">Multi-pass membrane protein</topology>
    </subcellularLocation>
</comment>
<accession>A0A6S6TDJ5</accession>
<dbReference type="CDD" id="cd01127">
    <property type="entry name" value="TrwB_TraG_TraD_VirD4"/>
    <property type="match status" value="1"/>
</dbReference>
<evidence type="ECO:0000313" key="8">
    <source>
        <dbReference type="EMBL" id="CAA6813411.1"/>
    </source>
</evidence>
<dbReference type="GO" id="GO:0005886">
    <property type="term" value="C:plasma membrane"/>
    <property type="evidence" value="ECO:0007669"/>
    <property type="project" value="UniProtKB-SubCell"/>
</dbReference>
<comment type="similarity">
    <text evidence="2">Belongs to the VirD4/TraG family.</text>
</comment>
<dbReference type="InterPro" id="IPR027417">
    <property type="entry name" value="P-loop_NTPase"/>
</dbReference>
<feature type="transmembrane region" description="Helical" evidence="7">
    <location>
        <begin position="7"/>
        <end position="25"/>
    </location>
</feature>
<evidence type="ECO:0000256" key="6">
    <source>
        <dbReference type="ARBA" id="ARBA00023136"/>
    </source>
</evidence>
<keyword evidence="6 7" id="KW-0472">Membrane</keyword>
<dbReference type="EMBL" id="CACVAW010000055">
    <property type="protein sequence ID" value="CAA6813411.1"/>
    <property type="molecule type" value="Genomic_DNA"/>
</dbReference>
<dbReference type="PANTHER" id="PTHR37937:SF1">
    <property type="entry name" value="CONJUGATIVE TRANSFER: DNA TRANSPORT"/>
    <property type="match status" value="1"/>
</dbReference>
<dbReference type="SUPFAM" id="SSF52540">
    <property type="entry name" value="P-loop containing nucleoside triphosphate hydrolases"/>
    <property type="match status" value="1"/>
</dbReference>